<reference key="1">
    <citation type="submission" date="2010-11" db="EMBL/GenBank/DDBJ databases">
        <title>The complete sequence of chromosome of Isophaera pallida ATCC 43644.</title>
        <authorList>
            <consortium name="US DOE Joint Genome Institute (JGI-PGF)"/>
            <person name="Lucas S."/>
            <person name="Copeland A."/>
            <person name="Lapidus A."/>
            <person name="Bruce D."/>
            <person name="Goodwin L."/>
            <person name="Pitluck S."/>
            <person name="Kyrpides N."/>
            <person name="Mavromatis K."/>
            <person name="Pagani I."/>
            <person name="Ivanova N."/>
            <person name="Saunders E."/>
            <person name="Brettin T."/>
            <person name="Detter J.C."/>
            <person name="Han C."/>
            <person name="Tapia R."/>
            <person name="Land M."/>
            <person name="Hauser L."/>
            <person name="Markowitz V."/>
            <person name="Cheng J.-F."/>
            <person name="Hugenholtz P."/>
            <person name="Woyke T."/>
            <person name="Wu D."/>
            <person name="Eisen J.A."/>
        </authorList>
    </citation>
    <scope>NUCLEOTIDE SEQUENCE</scope>
    <source>
        <strain>ATCC 43644</strain>
    </source>
</reference>
<evidence type="ECO:0000313" key="3">
    <source>
        <dbReference type="EMBL" id="ADV60652.1"/>
    </source>
</evidence>
<dbReference type="Proteomes" id="UP000008631">
    <property type="component" value="Chromosome"/>
</dbReference>
<name>E8R4R1_ISOPI</name>
<dbReference type="Pfam" id="PF21850">
    <property type="entry name" value="DUF6909"/>
    <property type="match status" value="1"/>
</dbReference>
<evidence type="ECO:0000256" key="1">
    <source>
        <dbReference type="SAM" id="MobiDB-lite"/>
    </source>
</evidence>
<dbReference type="AlphaFoldDB" id="E8R4R1"/>
<dbReference type="InterPro" id="IPR000595">
    <property type="entry name" value="cNMP-bd_dom"/>
</dbReference>
<dbReference type="Gene3D" id="2.60.120.10">
    <property type="entry name" value="Jelly Rolls"/>
    <property type="match status" value="1"/>
</dbReference>
<dbReference type="CDD" id="cd00038">
    <property type="entry name" value="CAP_ED"/>
    <property type="match status" value="1"/>
</dbReference>
<reference evidence="3 4" key="2">
    <citation type="journal article" date="2011" name="Stand. Genomic Sci.">
        <title>Complete genome sequence of Isosphaera pallida type strain (IS1B).</title>
        <authorList>
            <consortium name="US DOE Joint Genome Institute (JGI-PGF)"/>
            <person name="Goker M."/>
            <person name="Cleland D."/>
            <person name="Saunders E."/>
            <person name="Lapidus A."/>
            <person name="Nolan M."/>
            <person name="Lucas S."/>
            <person name="Hammon N."/>
            <person name="Deshpande S."/>
            <person name="Cheng J.F."/>
            <person name="Tapia R."/>
            <person name="Han C."/>
            <person name="Goodwin L."/>
            <person name="Pitluck S."/>
            <person name="Liolios K."/>
            <person name="Pagani I."/>
            <person name="Ivanova N."/>
            <person name="Mavromatis K."/>
            <person name="Pati A."/>
            <person name="Chen A."/>
            <person name="Palaniappan K."/>
            <person name="Land M."/>
            <person name="Hauser L."/>
            <person name="Chang Y.J."/>
            <person name="Jeffries C.D."/>
            <person name="Detter J.C."/>
            <person name="Beck B."/>
            <person name="Woyke T."/>
            <person name="Bristow J."/>
            <person name="Eisen J.A."/>
            <person name="Markowitz V."/>
            <person name="Hugenholtz P."/>
            <person name="Kyrpides N.C."/>
            <person name="Klenk H.P."/>
        </authorList>
    </citation>
    <scope>NUCLEOTIDE SEQUENCE [LARGE SCALE GENOMIC DNA]</scope>
    <source>
        <strain evidence="4">ATCC 43644 / DSM 9630 / IS1B</strain>
    </source>
</reference>
<dbReference type="HOGENOM" id="CLU_415560_0_0_0"/>
<dbReference type="OrthoDB" id="282820at2"/>
<dbReference type="InterPro" id="IPR054204">
    <property type="entry name" value="DUF6909"/>
</dbReference>
<evidence type="ECO:0000313" key="4">
    <source>
        <dbReference type="Proteomes" id="UP000008631"/>
    </source>
</evidence>
<organism evidence="3 4">
    <name type="scientific">Isosphaera pallida (strain ATCC 43644 / DSM 9630 / IS1B)</name>
    <dbReference type="NCBI Taxonomy" id="575540"/>
    <lineage>
        <taxon>Bacteria</taxon>
        <taxon>Pseudomonadati</taxon>
        <taxon>Planctomycetota</taxon>
        <taxon>Planctomycetia</taxon>
        <taxon>Isosphaerales</taxon>
        <taxon>Isosphaeraceae</taxon>
        <taxon>Isosphaera</taxon>
    </lineage>
</organism>
<dbReference type="KEGG" id="ipa:Isop_0055"/>
<dbReference type="InterPro" id="IPR018490">
    <property type="entry name" value="cNMP-bd_dom_sf"/>
</dbReference>
<gene>
    <name evidence="3" type="ordered locus">Isop_0055</name>
</gene>
<dbReference type="Pfam" id="PF00027">
    <property type="entry name" value="cNMP_binding"/>
    <property type="match status" value="1"/>
</dbReference>
<dbReference type="RefSeq" id="WP_013562941.1">
    <property type="nucleotide sequence ID" value="NC_014962.1"/>
</dbReference>
<proteinExistence type="predicted"/>
<protein>
    <submittedName>
        <fullName evidence="3">Cyclic nucleotide-binding protein</fullName>
    </submittedName>
</protein>
<keyword evidence="4" id="KW-1185">Reference proteome</keyword>
<evidence type="ECO:0000259" key="2">
    <source>
        <dbReference type="PROSITE" id="PS50042"/>
    </source>
</evidence>
<dbReference type="PROSITE" id="PS50042">
    <property type="entry name" value="CNMP_BINDING_3"/>
    <property type="match status" value="1"/>
</dbReference>
<feature type="domain" description="Cyclic nucleotide-binding" evidence="2">
    <location>
        <begin position="25"/>
        <end position="103"/>
    </location>
</feature>
<dbReference type="eggNOG" id="COG0664">
    <property type="taxonomic scope" value="Bacteria"/>
</dbReference>
<accession>E8R4R1</accession>
<dbReference type="InParanoid" id="E8R4R1"/>
<dbReference type="EMBL" id="CP002353">
    <property type="protein sequence ID" value="ADV60652.1"/>
    <property type="molecule type" value="Genomic_DNA"/>
</dbReference>
<feature type="region of interest" description="Disordered" evidence="1">
    <location>
        <begin position="697"/>
        <end position="727"/>
    </location>
</feature>
<sequence>MTTQANSDERLERAEVREILRSITPLRALEPARLERLLDQSHLLTLTSGQWLTRQGERDCRVFVLLRGLIEVWNAAVVPPQRLETIEPGRCFGERAVLLDEPRDRDHRASDRGPAHLLVIAGEVYLELTAQSPAFAQALGSLWRLKRGGSDPIDNFLAELRYGVSQGMIPLFRLIPRYLQLQPALHPLANDEGRIDWPALLYAVRRLPDTITRTFMLFLADEVPALYGQPQRLFQAVATATRPRATYEMLPGKAMVLLRDGLSDLLDLICCICLYAVESRKIRKRVATHERLILLGDHLEDRPNLGPTEADRRDRRVLAEMGFDERDIQGLRQIWPRDPCRHLQEMLVQHEDIAIGLRRRRDDATRRPAESWAAQIAADFRDLTGDDPHDLPPELAVHVISSNTHSVTNCLSHYLADHADRILAWGRAFRPELYQEEWSNPRDLLYALARDFLRTHPDEAARKRRLEREGGVLRRYETAFTGIQVELIDLAAVARRPVDPDLTLPDRAPAVIVNIDFAFGQQAEEILAVLILLFRRNLASVNILGKAGTLVGNRGDLLAPTAFLDQHTDQFQPLVGPQRVDFQRLRRRLPHHQLHQGPMLTVLGTLMQNRVLLNLYKNIWRCVGLEMEGFHYHNQLVRSIRRGVLSDDLAVRFLYYVSDAPLRPGESLSESLRVLEGVPPLYAVTREVLAGIFEQERQRAGQPLTPPPETPSPGWDGLETWTARSSR</sequence>
<dbReference type="InterPro" id="IPR014710">
    <property type="entry name" value="RmlC-like_jellyroll"/>
</dbReference>
<dbReference type="SUPFAM" id="SSF51206">
    <property type="entry name" value="cAMP-binding domain-like"/>
    <property type="match status" value="1"/>
</dbReference>
<dbReference type="STRING" id="575540.Isop_0055"/>